<dbReference type="InterPro" id="IPR008949">
    <property type="entry name" value="Isoprenoid_synthase_dom_sf"/>
</dbReference>
<keyword evidence="2" id="KW-1185">Reference proteome</keyword>
<evidence type="ECO:0000313" key="2">
    <source>
        <dbReference type="Proteomes" id="UP000553776"/>
    </source>
</evidence>
<organism evidence="1 2">
    <name type="scientific">Cohnella xylanilytica</name>
    <dbReference type="NCBI Taxonomy" id="557555"/>
    <lineage>
        <taxon>Bacteria</taxon>
        <taxon>Bacillati</taxon>
        <taxon>Bacillota</taxon>
        <taxon>Bacilli</taxon>
        <taxon>Bacillales</taxon>
        <taxon>Paenibacillaceae</taxon>
        <taxon>Cohnella</taxon>
    </lineage>
</organism>
<evidence type="ECO:0008006" key="3">
    <source>
        <dbReference type="Google" id="ProtNLM"/>
    </source>
</evidence>
<gene>
    <name evidence="1" type="ORF">H7B90_20625</name>
</gene>
<dbReference type="SUPFAM" id="SSF48576">
    <property type="entry name" value="Terpenoid synthases"/>
    <property type="match status" value="1"/>
</dbReference>
<dbReference type="AlphaFoldDB" id="A0A841TZV7"/>
<sequence>MNLTEAYAKEIEAVFAEAAEEIGRFPAPFDEKGQALLEAANPLRANAGTNLITFLLPFWLKESASADEGLCKDLAVGNVFAMLQFFLLDDVMDEGDRLGRAKVTEALVLGQWLQDSFQRYYGRRFGTEAPLWPYYREYLAAWATAVSREGASPADPRDPSGLAGKSALVKLCAAGMLSMAGREDRLPVLEEALDLVLATLQLSDDWADWREDLADENRNAFLTLAREKLAWPEGQPLDERAVKRAVYQADAVGELAGIVRTYGERLRELEGVPGVLLIFCDKIYEGLRRDAEEAEETVVRLALGGGLSYILSKKEK</sequence>
<accession>A0A841TZV7</accession>
<dbReference type="RefSeq" id="WP_185137781.1">
    <property type="nucleotide sequence ID" value="NZ_BORM01000021.1"/>
</dbReference>
<evidence type="ECO:0000313" key="1">
    <source>
        <dbReference type="EMBL" id="MBB6693806.1"/>
    </source>
</evidence>
<dbReference type="Proteomes" id="UP000553776">
    <property type="component" value="Unassembled WGS sequence"/>
</dbReference>
<proteinExistence type="predicted"/>
<comment type="caution">
    <text evidence="1">The sequence shown here is derived from an EMBL/GenBank/DDBJ whole genome shotgun (WGS) entry which is preliminary data.</text>
</comment>
<dbReference type="EMBL" id="JACJVR010000079">
    <property type="protein sequence ID" value="MBB6693806.1"/>
    <property type="molecule type" value="Genomic_DNA"/>
</dbReference>
<name>A0A841TZV7_9BACL</name>
<reference evidence="1 2" key="1">
    <citation type="submission" date="2020-08" db="EMBL/GenBank/DDBJ databases">
        <title>Cohnella phylogeny.</title>
        <authorList>
            <person name="Dunlap C."/>
        </authorList>
    </citation>
    <scope>NUCLEOTIDE SEQUENCE [LARGE SCALE GENOMIC DNA]</scope>
    <source>
        <strain evidence="1 2">DSM 25239</strain>
    </source>
</reference>
<protein>
    <recommendedName>
        <fullName evidence="3">Geranylgeranyl diphosphate synthase type I</fullName>
    </recommendedName>
</protein>